<organism evidence="1 2">
    <name type="scientific">Methanothrix harundinacea (strain 6Ac)</name>
    <name type="common">Methanosaeta harundinacea</name>
    <dbReference type="NCBI Taxonomy" id="1110509"/>
    <lineage>
        <taxon>Archaea</taxon>
        <taxon>Methanobacteriati</taxon>
        <taxon>Methanobacteriota</taxon>
        <taxon>Stenosarchaea group</taxon>
        <taxon>Methanomicrobia</taxon>
        <taxon>Methanotrichales</taxon>
        <taxon>Methanotrichaceae</taxon>
        <taxon>Methanothrix</taxon>
    </lineage>
</organism>
<dbReference type="EMBL" id="CP003117">
    <property type="protein sequence ID" value="AET64078.1"/>
    <property type="molecule type" value="Genomic_DNA"/>
</dbReference>
<evidence type="ECO:0000313" key="2">
    <source>
        <dbReference type="Proteomes" id="UP000005877"/>
    </source>
</evidence>
<gene>
    <name evidence="1" type="ordered locus">Mhar_0700</name>
</gene>
<dbReference type="Proteomes" id="UP000005877">
    <property type="component" value="Chromosome"/>
</dbReference>
<name>G7WK85_METH6</name>
<keyword evidence="2" id="KW-1185">Reference proteome</keyword>
<dbReference type="HOGENOM" id="CLU_709054_0_0_2"/>
<accession>G7WK85</accession>
<dbReference type="AlphaFoldDB" id="G7WK85"/>
<reference evidence="1 2" key="1">
    <citation type="journal article" date="2012" name="PLoS ONE">
        <title>The genome characteristics and predicted function of methyl-group oxidation pathway in the obligate aceticlastic methanogens, Methanosaeta spp.</title>
        <authorList>
            <person name="Zhu J."/>
            <person name="Zheng H."/>
            <person name="Ai G."/>
            <person name="Zhang G."/>
            <person name="Liu D."/>
            <person name="Liu X."/>
            <person name="Dong X."/>
        </authorList>
    </citation>
    <scope>NUCLEOTIDE SEQUENCE [LARGE SCALE GENOMIC DNA]</scope>
    <source>
        <strain evidence="1 2">6Ac</strain>
    </source>
</reference>
<evidence type="ECO:0000313" key="1">
    <source>
        <dbReference type="EMBL" id="AET64078.1"/>
    </source>
</evidence>
<protein>
    <submittedName>
        <fullName evidence="1">Uncharacterized protein</fullName>
    </submittedName>
</protein>
<proteinExistence type="predicted"/>
<dbReference type="PATRIC" id="fig|1110509.7.peg.784"/>
<dbReference type="KEGG" id="mhi:Mhar_0700"/>
<dbReference type="OrthoDB" id="385887at2157"/>
<sequence>MRIEVMVKPVLLLVLMTAASLNVDGAPTLPSGMENPLVLRYPELATAPAPSWLTEGTRATYSVIASTPESEYSEKIEWTTGSTGHGLSQVDVVALEDGVAATNTKPYAPYLQGGMRKLVGFGSVVPQGCGDFWASPEVLNGIPEEAGDRMTVQRLPVTVGGEEYQAIRFDYRNEGLEMALVYDLESGLMLYHTMDYTSLGMDAGVVTSSRSTHAIYELKNLRKVNIPWADGSLPSWLEAGQVYYYQGQSQSQIQGAAPVASPLAVKMSMGSVHHRFAEAREDTIYQDQAPYVKTVYGVSQLMGGFIPPEASSLGTGIVDTDPDTGMRVAVIQNDASGIALEMTNQVDFREVVTYDSSGQLLSIYQEYNPDVITSSGFTSVRVVYLQLVG</sequence>
<dbReference type="GeneID" id="12509869"/>
<dbReference type="RefSeq" id="WP_014586263.1">
    <property type="nucleotide sequence ID" value="NC_017527.1"/>
</dbReference>